<feature type="domain" description="Toprim" evidence="14">
    <location>
        <begin position="261"/>
        <end position="342"/>
    </location>
</feature>
<keyword evidence="3 12" id="KW-0808">Transferase</keyword>
<reference evidence="16" key="2">
    <citation type="journal article" date="2019" name="BMC Genomics">
        <title>Complete genome sequence analysis of the thermoacidophilic verrucomicrobial methanotroph 'Candidatus Methylacidiphilum kamchatkense' strain Kam1 and comparison with its closest relatives.</title>
        <authorList>
            <person name="Kruse T."/>
            <person name="Ratnadevi C.M."/>
            <person name="Erikstad H.A."/>
            <person name="Birkeland N.K."/>
        </authorList>
    </citation>
    <scope>NUCLEOTIDE SEQUENCE</scope>
    <source>
        <strain evidence="16">Kam1</strain>
    </source>
</reference>
<evidence type="ECO:0000256" key="11">
    <source>
        <dbReference type="ARBA" id="ARBA00023163"/>
    </source>
</evidence>
<evidence type="ECO:0000313" key="17">
    <source>
        <dbReference type="Proteomes" id="UP000031594"/>
    </source>
</evidence>
<dbReference type="GO" id="GO:0003677">
    <property type="term" value="F:DNA binding"/>
    <property type="evidence" value="ECO:0007669"/>
    <property type="project" value="UniProtKB-KW"/>
</dbReference>
<keyword evidence="5 12" id="KW-0235">DNA replication</keyword>
<keyword evidence="1 12" id="KW-0240">DNA-directed RNA polymerase</keyword>
<comment type="similarity">
    <text evidence="12 13">Belongs to the DnaG primase family.</text>
</comment>
<dbReference type="Pfam" id="PF13155">
    <property type="entry name" value="Toprim_2"/>
    <property type="match status" value="1"/>
</dbReference>
<dbReference type="InterPro" id="IPR030846">
    <property type="entry name" value="DnaG_bac"/>
</dbReference>
<dbReference type="Gene3D" id="3.90.580.10">
    <property type="entry name" value="Zinc finger, CHC2-type domain"/>
    <property type="match status" value="1"/>
</dbReference>
<dbReference type="Gene3D" id="1.10.860.10">
    <property type="entry name" value="DNAb Helicase, Chain A"/>
    <property type="match status" value="1"/>
</dbReference>
<dbReference type="InterPro" id="IPR037068">
    <property type="entry name" value="DNA_primase_core_N_sf"/>
</dbReference>
<keyword evidence="2 12" id="KW-0639">Primosome</keyword>
<evidence type="ECO:0000313" key="16">
    <source>
        <dbReference type="EMBL" id="QDQ42812.1"/>
    </source>
</evidence>
<keyword evidence="7" id="KW-0863">Zinc-finger</keyword>
<dbReference type="InterPro" id="IPR036977">
    <property type="entry name" value="DNA_primase_Znf_CHC2"/>
</dbReference>
<dbReference type="PANTHER" id="PTHR30313:SF2">
    <property type="entry name" value="DNA PRIMASE"/>
    <property type="match status" value="1"/>
</dbReference>
<comment type="caution">
    <text evidence="12">Lacks conserved residue(s) required for the propagation of feature annotation.</text>
</comment>
<evidence type="ECO:0000256" key="3">
    <source>
        <dbReference type="ARBA" id="ARBA00022679"/>
    </source>
</evidence>
<dbReference type="EMBL" id="JQNX01000001">
    <property type="protein sequence ID" value="KIE59227.1"/>
    <property type="molecule type" value="Genomic_DNA"/>
</dbReference>
<keyword evidence="10 12" id="KW-0238">DNA-binding</keyword>
<keyword evidence="17" id="KW-1185">Reference proteome</keyword>
<dbReference type="InterPro" id="IPR006171">
    <property type="entry name" value="TOPRIM_dom"/>
</dbReference>
<evidence type="ECO:0000256" key="8">
    <source>
        <dbReference type="ARBA" id="ARBA00022833"/>
    </source>
</evidence>
<dbReference type="OrthoDB" id="9803773at2"/>
<dbReference type="SUPFAM" id="SSF117023">
    <property type="entry name" value="DNA primase DnaG, C-terminal domain"/>
    <property type="match status" value="1"/>
</dbReference>
<dbReference type="InterPro" id="IPR006295">
    <property type="entry name" value="DNA_primase_DnaG"/>
</dbReference>
<evidence type="ECO:0000256" key="4">
    <source>
        <dbReference type="ARBA" id="ARBA00022695"/>
    </source>
</evidence>
<dbReference type="AlphaFoldDB" id="A0A0C1RMF5"/>
<name>A0A0C1RMF5_9BACT</name>
<dbReference type="GO" id="GO:0008270">
    <property type="term" value="F:zinc ion binding"/>
    <property type="evidence" value="ECO:0007669"/>
    <property type="project" value="UniProtKB-KW"/>
</dbReference>
<dbReference type="Gene3D" id="3.40.1360.10">
    <property type="match status" value="1"/>
</dbReference>
<dbReference type="InterPro" id="IPR019475">
    <property type="entry name" value="DNA_primase_DnaB-bd"/>
</dbReference>
<comment type="function">
    <text evidence="12 13">RNA polymerase that catalyzes the synthesis of short RNA molecules used as primers for DNA polymerase during DNA replication.</text>
</comment>
<dbReference type="InterPro" id="IPR013264">
    <property type="entry name" value="DNAG_N"/>
</dbReference>
<dbReference type="SMART" id="SM00493">
    <property type="entry name" value="TOPRIM"/>
    <property type="match status" value="1"/>
</dbReference>
<evidence type="ECO:0000313" key="15">
    <source>
        <dbReference type="EMBL" id="KIE59227.1"/>
    </source>
</evidence>
<dbReference type="Proteomes" id="UP000315925">
    <property type="component" value="Chromosome"/>
</dbReference>
<dbReference type="PIRSF" id="PIRSF002811">
    <property type="entry name" value="DnaG"/>
    <property type="match status" value="1"/>
</dbReference>
<dbReference type="Pfam" id="PF01807">
    <property type="entry name" value="Zn_ribbon_DnaG"/>
    <property type="match status" value="1"/>
</dbReference>
<protein>
    <recommendedName>
        <fullName evidence="12 13">DNA primase</fullName>
        <ecNumber evidence="12">2.7.7.101</ecNumber>
    </recommendedName>
</protein>
<evidence type="ECO:0000256" key="10">
    <source>
        <dbReference type="ARBA" id="ARBA00023125"/>
    </source>
</evidence>
<dbReference type="GO" id="GO:0006269">
    <property type="term" value="P:DNA replication, synthesis of primer"/>
    <property type="evidence" value="ECO:0007669"/>
    <property type="project" value="UniProtKB-UniRule"/>
</dbReference>
<dbReference type="GO" id="GO:1990077">
    <property type="term" value="C:primosome complex"/>
    <property type="evidence" value="ECO:0007669"/>
    <property type="project" value="UniProtKB-KW"/>
</dbReference>
<evidence type="ECO:0000256" key="12">
    <source>
        <dbReference type="HAMAP-Rule" id="MF_00974"/>
    </source>
</evidence>
<dbReference type="Pfam" id="PF08275">
    <property type="entry name" value="DNAG_N"/>
    <property type="match status" value="1"/>
</dbReference>
<evidence type="ECO:0000313" key="18">
    <source>
        <dbReference type="Proteomes" id="UP000315925"/>
    </source>
</evidence>
<dbReference type="GO" id="GO:0005737">
    <property type="term" value="C:cytoplasm"/>
    <property type="evidence" value="ECO:0007669"/>
    <property type="project" value="TreeGrafter"/>
</dbReference>
<comment type="catalytic activity">
    <reaction evidence="12">
        <text>ssDNA + n NTP = ssDNA/pppN(pN)n-1 hybrid + (n-1) diphosphate.</text>
        <dbReference type="EC" id="2.7.7.101"/>
    </reaction>
</comment>
<dbReference type="Pfam" id="PF10410">
    <property type="entry name" value="DnaB_bind"/>
    <property type="match status" value="1"/>
</dbReference>
<gene>
    <name evidence="12" type="primary">dnaG</name>
    <name evidence="15" type="ORF">A946_00390</name>
    <name evidence="16" type="ORF">kam1_1597</name>
</gene>
<dbReference type="SUPFAM" id="SSF56731">
    <property type="entry name" value="DNA primase core"/>
    <property type="match status" value="1"/>
</dbReference>
<dbReference type="STRING" id="1202785.A946_00390"/>
<evidence type="ECO:0000256" key="13">
    <source>
        <dbReference type="PIRNR" id="PIRNR002811"/>
    </source>
</evidence>
<accession>A0A0C1RMF5</accession>
<dbReference type="RefSeq" id="WP_039720522.1">
    <property type="nucleotide sequence ID" value="NZ_CP037899.1"/>
</dbReference>
<keyword evidence="6 13" id="KW-0479">Metal-binding</keyword>
<comment type="cofactor">
    <cofactor evidence="13">
        <name>Zn(2+)</name>
        <dbReference type="ChEBI" id="CHEBI:29105"/>
    </cofactor>
    <text evidence="13">Binds 1 zinc ion per monomer.</text>
</comment>
<dbReference type="FunFam" id="3.90.580.10:FF:000001">
    <property type="entry name" value="DNA primase"/>
    <property type="match status" value="1"/>
</dbReference>
<dbReference type="InterPro" id="IPR050219">
    <property type="entry name" value="DnaG_primase"/>
</dbReference>
<reference evidence="18" key="3">
    <citation type="submission" date="2019-03" db="EMBL/GenBank/DDBJ databases">
        <title>Complete genome of Methylacidiphilum kamchatkense Kam1.</title>
        <authorList>
            <person name="Kruse T."/>
            <person name="Murarilal Ratnadevi C."/>
            <person name="Erikstad H.-A."/>
            <person name="Birkeland N.-K."/>
        </authorList>
    </citation>
    <scope>NUCLEOTIDE SEQUENCE [LARGE SCALE GENOMIC DNA]</scope>
    <source>
        <strain evidence="18">kam1</strain>
    </source>
</reference>
<evidence type="ECO:0000256" key="1">
    <source>
        <dbReference type="ARBA" id="ARBA00022478"/>
    </source>
</evidence>
<evidence type="ECO:0000256" key="2">
    <source>
        <dbReference type="ARBA" id="ARBA00022515"/>
    </source>
</evidence>
<dbReference type="InterPro" id="IPR002694">
    <property type="entry name" value="Znf_CHC2"/>
</dbReference>
<keyword evidence="4 12" id="KW-0548">Nucleotidyltransferase</keyword>
<evidence type="ECO:0000256" key="9">
    <source>
        <dbReference type="ARBA" id="ARBA00022842"/>
    </source>
</evidence>
<evidence type="ECO:0000256" key="5">
    <source>
        <dbReference type="ARBA" id="ARBA00022705"/>
    </source>
</evidence>
<dbReference type="SUPFAM" id="SSF57783">
    <property type="entry name" value="Zinc beta-ribbon"/>
    <property type="match status" value="1"/>
</dbReference>
<evidence type="ECO:0000259" key="14">
    <source>
        <dbReference type="PROSITE" id="PS50880"/>
    </source>
</evidence>
<dbReference type="SMART" id="SM00400">
    <property type="entry name" value="ZnF_CHCC"/>
    <property type="match status" value="1"/>
</dbReference>
<dbReference type="Gene3D" id="3.90.980.10">
    <property type="entry name" value="DNA primase, catalytic core, N-terminal domain"/>
    <property type="match status" value="1"/>
</dbReference>
<dbReference type="EMBL" id="CP037899">
    <property type="protein sequence ID" value="QDQ42812.1"/>
    <property type="molecule type" value="Genomic_DNA"/>
</dbReference>
<dbReference type="Proteomes" id="UP000031594">
    <property type="component" value="Unassembled WGS sequence"/>
</dbReference>
<keyword evidence="8 13" id="KW-0862">Zinc</keyword>
<dbReference type="PANTHER" id="PTHR30313">
    <property type="entry name" value="DNA PRIMASE"/>
    <property type="match status" value="1"/>
</dbReference>
<dbReference type="HAMAP" id="MF_00974">
    <property type="entry name" value="DNA_primase_DnaG"/>
    <property type="match status" value="1"/>
</dbReference>
<keyword evidence="11 12" id="KW-0804">Transcription</keyword>
<dbReference type="InterPro" id="IPR016136">
    <property type="entry name" value="DNA_helicase_N/primase_C"/>
</dbReference>
<sequence>MDTIGFKEFVERVRKANDIVEVVSEYVVLKKAGSKFKSLSPFKKEKTPSFFVDPQKQLFKCFSSGYGGTVFDFIMYYEKLDFLGALKYLAQRAGIAFPSSFRSSEKTEKLSLQQRLWDLHRAVAEYWTTILLEEPEGEVGRAYLKERGIDLETARTFGLGYAPARWDGLLRWASERSGFLELLEPAGLIVRTENSKIYDRFRGRLIFRISDETGKIVGFSGRLIGTDQGPKYLNSPESPIFSKGKILYGLNVAKKAIVESDKAILCEGHIDLIRLHASGFPTAVATQGTALTDYQAALLKRFCSEVIVAYDGDRAGEDAAVRALDILLEEGLEVKVAQLPTGEDPDSLIAKGGRAAFERILATALPYPSFVLNKAAIEYCPQTAVGKSKIAEKMARLIVKINDPIRRHVASLEVAARIGVSVEAFEKKIEQTLLAQRDSQKAVEEKRWVENSISPAVSETIWFLIENPEYVPRFQEALPPEALKEIPGGELLAKLYRVDAEREQNGTTNFLEMLSQEERESVVSFLFQLQQEQQEDYSKEEHFLMLKERLSSLWCQHRIEKIRLQIASEKLSSEEISAKLKEIVDLRKKLL</sequence>
<dbReference type="GO" id="GO:0000428">
    <property type="term" value="C:DNA-directed RNA polymerase complex"/>
    <property type="evidence" value="ECO:0007669"/>
    <property type="project" value="UniProtKB-KW"/>
</dbReference>
<dbReference type="EC" id="2.7.7.101" evidence="12"/>
<evidence type="ECO:0000256" key="7">
    <source>
        <dbReference type="ARBA" id="ARBA00022771"/>
    </source>
</evidence>
<evidence type="ECO:0000256" key="6">
    <source>
        <dbReference type="ARBA" id="ARBA00022723"/>
    </source>
</evidence>
<comment type="subunit">
    <text evidence="12">Monomer. Interacts with DnaB.</text>
</comment>
<proteinExistence type="inferred from homology"/>
<dbReference type="KEGG" id="mkc:kam1_1597"/>
<dbReference type="PROSITE" id="PS50880">
    <property type="entry name" value="TOPRIM"/>
    <property type="match status" value="1"/>
</dbReference>
<dbReference type="GO" id="GO:0003899">
    <property type="term" value="F:DNA-directed RNA polymerase activity"/>
    <property type="evidence" value="ECO:0007669"/>
    <property type="project" value="UniProtKB-UniRule"/>
</dbReference>
<dbReference type="NCBIfam" id="TIGR01391">
    <property type="entry name" value="dnaG"/>
    <property type="match status" value="1"/>
</dbReference>
<dbReference type="InterPro" id="IPR034151">
    <property type="entry name" value="TOPRIM_DnaG_bac"/>
</dbReference>
<keyword evidence="9" id="KW-0460">Magnesium</keyword>
<reference evidence="15 17" key="1">
    <citation type="submission" date="2014-08" db="EMBL/GenBank/DDBJ databases">
        <title>Methylacidiphilum kamchatkense strain Kam1 draft genome sequence.</title>
        <authorList>
            <person name="Birkeland N.-K."/>
            <person name="Erikstad H.A."/>
        </authorList>
    </citation>
    <scope>NUCLEOTIDE SEQUENCE [LARGE SCALE GENOMIC DNA]</scope>
    <source>
        <strain evidence="15 17">Kam1</strain>
    </source>
</reference>
<dbReference type="CDD" id="cd03364">
    <property type="entry name" value="TOPRIM_DnaG_primases"/>
    <property type="match status" value="1"/>
</dbReference>
<organism evidence="16 18">
    <name type="scientific">Methylacidiphilum kamchatkense Kam1</name>
    <dbReference type="NCBI Taxonomy" id="1202785"/>
    <lineage>
        <taxon>Bacteria</taxon>
        <taxon>Pseudomonadati</taxon>
        <taxon>Verrucomicrobiota</taxon>
        <taxon>Methylacidiphilae</taxon>
        <taxon>Methylacidiphilales</taxon>
        <taxon>Methylacidiphilaceae</taxon>
        <taxon>Methylacidiphilum (ex Ratnadevi et al. 2023)</taxon>
    </lineage>
</organism>